<dbReference type="InterPro" id="IPR041662">
    <property type="entry name" value="SusD-like_2"/>
</dbReference>
<evidence type="ECO:0000313" key="2">
    <source>
        <dbReference type="Proteomes" id="UP000190166"/>
    </source>
</evidence>
<dbReference type="PROSITE" id="PS51257">
    <property type="entry name" value="PROKAR_LIPOPROTEIN"/>
    <property type="match status" value="1"/>
</dbReference>
<dbReference type="Proteomes" id="UP000190166">
    <property type="component" value="Unassembled WGS sequence"/>
</dbReference>
<dbReference type="Gene3D" id="1.25.40.390">
    <property type="match status" value="1"/>
</dbReference>
<dbReference type="Pfam" id="PF12771">
    <property type="entry name" value="SusD-like_2"/>
    <property type="match status" value="1"/>
</dbReference>
<name>A0A1T5P0P1_9BACT</name>
<dbReference type="InterPro" id="IPR011990">
    <property type="entry name" value="TPR-like_helical_dom_sf"/>
</dbReference>
<sequence length="498" mass="53775">MKIYPSNIGRLFIAVSMLAGLASCSLEGTNVNPNASTEVSVSAVLTGAEVALGFNLGVNAGLIANIYIQQASGANGDAASFDNYASSTQYFNQTWRGFYVEVLDELKIVRTTATQQQLPYYSGIARVLSVYTYGTLTDLFGDIPYKESLYGNNITNPAYDKQEDIYKSLQEQLDSAITELSLPAASNQGALPATDDVIYGGNIDRWKSLAYTLKARYAIHLTKINSTTAAQAVLNALYDGARYRGIADNSGDALVMFGASTTNANPFYQQNTNRPGWIGLGASFVNLLNGNAVTDDPTKPEGLLVDPRRAYFATPYPVGSNTYRGSAPGVPGAFSVIGSYYGTATSPVVISSFTEAKFLEAEARWRINPADPLAKTALEAAIRSSFQRVVSNSTDPYATPEKQQAYITAKAILNGDSGSDLNTIITQKYIALFLQPEAWSDYRRTGYPALPLAKNATSVANPNGQIPRRIPYPQNEQTLNNNTPAGSGYQTPALWWDK</sequence>
<gene>
    <name evidence="1" type="ORF">SAMN05660461_3374</name>
</gene>
<protein>
    <submittedName>
        <fullName evidence="1">Starch-binding associating with outer membrane</fullName>
    </submittedName>
</protein>
<dbReference type="SUPFAM" id="SSF48452">
    <property type="entry name" value="TPR-like"/>
    <property type="match status" value="1"/>
</dbReference>
<dbReference type="EMBL" id="FUZZ01000002">
    <property type="protein sequence ID" value="SKD06290.1"/>
    <property type="molecule type" value="Genomic_DNA"/>
</dbReference>
<accession>A0A1T5P0P1</accession>
<evidence type="ECO:0000313" key="1">
    <source>
        <dbReference type="EMBL" id="SKD06290.1"/>
    </source>
</evidence>
<proteinExistence type="predicted"/>
<keyword evidence="2" id="KW-1185">Reference proteome</keyword>
<dbReference type="STRING" id="393003.SAMN05660461_3374"/>
<dbReference type="AlphaFoldDB" id="A0A1T5P0P1"/>
<dbReference type="RefSeq" id="WP_079470655.1">
    <property type="nucleotide sequence ID" value="NZ_FUZZ01000002.1"/>
</dbReference>
<organism evidence="1 2">
    <name type="scientific">Chitinophaga ginsengisegetis</name>
    <dbReference type="NCBI Taxonomy" id="393003"/>
    <lineage>
        <taxon>Bacteria</taxon>
        <taxon>Pseudomonadati</taxon>
        <taxon>Bacteroidota</taxon>
        <taxon>Chitinophagia</taxon>
        <taxon>Chitinophagales</taxon>
        <taxon>Chitinophagaceae</taxon>
        <taxon>Chitinophaga</taxon>
    </lineage>
</organism>
<reference evidence="1 2" key="1">
    <citation type="submission" date="2017-02" db="EMBL/GenBank/DDBJ databases">
        <authorList>
            <person name="Peterson S.W."/>
        </authorList>
    </citation>
    <scope>NUCLEOTIDE SEQUENCE [LARGE SCALE GENOMIC DNA]</scope>
    <source>
        <strain evidence="1 2">DSM 18108</strain>
    </source>
</reference>